<keyword evidence="1" id="KW-0472">Membrane</keyword>
<keyword evidence="3" id="KW-1185">Reference proteome</keyword>
<dbReference type="EMBL" id="JAHLDV010000025">
    <property type="protein sequence ID" value="MBU3160383.1"/>
    <property type="molecule type" value="Genomic_DNA"/>
</dbReference>
<gene>
    <name evidence="2" type="ORF">KPL37_11565</name>
</gene>
<feature type="transmembrane region" description="Helical" evidence="1">
    <location>
        <begin position="200"/>
        <end position="216"/>
    </location>
</feature>
<keyword evidence="1" id="KW-0812">Transmembrane</keyword>
<organism evidence="2 3">
    <name type="scientific">Clostridium frigoris</name>
    <dbReference type="NCBI Taxonomy" id="205327"/>
    <lineage>
        <taxon>Bacteria</taxon>
        <taxon>Bacillati</taxon>
        <taxon>Bacillota</taxon>
        <taxon>Clostridia</taxon>
        <taxon>Eubacteriales</taxon>
        <taxon>Clostridiaceae</taxon>
        <taxon>Clostridium</taxon>
    </lineage>
</organism>
<dbReference type="Pfam" id="PF01032">
    <property type="entry name" value="FecCD"/>
    <property type="match status" value="1"/>
</dbReference>
<dbReference type="CDD" id="cd06550">
    <property type="entry name" value="TM_ABC_iron-siderophores_like"/>
    <property type="match status" value="1"/>
</dbReference>
<feature type="transmembrane region" description="Helical" evidence="1">
    <location>
        <begin position="169"/>
        <end position="194"/>
    </location>
</feature>
<accession>A0ABS6BTY9</accession>
<evidence type="ECO:0000313" key="3">
    <source>
        <dbReference type="Proteomes" id="UP000776252"/>
    </source>
</evidence>
<dbReference type="InterPro" id="IPR000522">
    <property type="entry name" value="ABC_transptr_permease_BtuC"/>
</dbReference>
<proteinExistence type="predicted"/>
<feature type="transmembrane region" description="Helical" evidence="1">
    <location>
        <begin position="331"/>
        <end position="350"/>
    </location>
</feature>
<comment type="caution">
    <text evidence="2">The sequence shown here is derived from an EMBL/GenBank/DDBJ whole genome shotgun (WGS) entry which is preliminary data.</text>
</comment>
<evidence type="ECO:0000256" key="1">
    <source>
        <dbReference type="SAM" id="Phobius"/>
    </source>
</evidence>
<feature type="transmembrane region" description="Helical" evidence="1">
    <location>
        <begin position="127"/>
        <end position="157"/>
    </location>
</feature>
<dbReference type="PANTHER" id="PTHR30472">
    <property type="entry name" value="FERRIC ENTEROBACTIN TRANSPORT SYSTEM PERMEASE PROTEIN"/>
    <property type="match status" value="1"/>
</dbReference>
<reference evidence="2 3" key="1">
    <citation type="submission" date="2021-06" db="EMBL/GenBank/DDBJ databases">
        <title>Clostridia strains as spoilage organisms.</title>
        <authorList>
            <person name="Wambui J."/>
            <person name="Stephan R."/>
            <person name="Stevens M.J.A."/>
        </authorList>
    </citation>
    <scope>NUCLEOTIDE SEQUENCE [LARGE SCALE GENOMIC DNA]</scope>
    <source>
        <strain evidence="2 3">DSM 14204</strain>
    </source>
</reference>
<feature type="transmembrane region" description="Helical" evidence="1">
    <location>
        <begin position="221"/>
        <end position="240"/>
    </location>
</feature>
<feature type="transmembrane region" description="Helical" evidence="1">
    <location>
        <begin position="86"/>
        <end position="107"/>
    </location>
</feature>
<evidence type="ECO:0000313" key="2">
    <source>
        <dbReference type="EMBL" id="MBU3160383.1"/>
    </source>
</evidence>
<dbReference type="PANTHER" id="PTHR30472:SF70">
    <property type="entry name" value="MOLYBDATE IMPORT SYSTEM PERMEASE PROTEIN MOLB"/>
    <property type="match status" value="1"/>
</dbReference>
<dbReference type="RefSeq" id="WP_216149480.1">
    <property type="nucleotide sequence ID" value="NZ_JAHLDV010000025.1"/>
</dbReference>
<sequence>MKDISETVLNKNPNISMPIKKTHEIQIIILLFIILVAVFFISLTVGRYTIPLDQLFNIIYSKLFNLPITSPAAVESVLLKVRLPRVIAAILVGASLSISGAAYQGLFKNPLVSPDILGASAGAGFGSALAILLSFNIIAIQFSSFAFGLAAVTFTYLLGKIISRGNNSVVVLVLIGMVVSNLFTAFISIIKYVADTDNQLPAITFWLMGGLSSVTFKDLKIIIFPIIISIIPLILLRWQMNVISFGDEEASSLGIDTSKMKTIVIICSSLLTAAAVSISGMIGWVGLIIPHLARMIVGPNYKTLLPASLLLGSIFLLIVDDLARSMFPVEIPLGILTSLIGAPFFIYLLLKGRRIWL</sequence>
<feature type="transmembrane region" description="Helical" evidence="1">
    <location>
        <begin position="301"/>
        <end position="319"/>
    </location>
</feature>
<dbReference type="Proteomes" id="UP000776252">
    <property type="component" value="Unassembled WGS sequence"/>
</dbReference>
<feature type="transmembrane region" description="Helical" evidence="1">
    <location>
        <begin position="27"/>
        <end position="46"/>
    </location>
</feature>
<protein>
    <submittedName>
        <fullName evidence="2">Iron ABC transporter permease</fullName>
    </submittedName>
</protein>
<keyword evidence="1" id="KW-1133">Transmembrane helix</keyword>
<feature type="transmembrane region" description="Helical" evidence="1">
    <location>
        <begin position="260"/>
        <end position="289"/>
    </location>
</feature>
<name>A0ABS6BTY9_9CLOT</name>